<sequence length="215" mass="24731">MIYQILGTRIFYGGTNREISLINQSDLKPDNVLVVKDGHIKICDFGLAKENIDGQRKNYGLAGTPGYRAPEILLKEDYNTAVDWWSFGVTMYEMATGELPYSTSGSILSQIYVIMTETQNYPCYMSEEMLDLLPKLLEIDNTKRIGQNGNIREHPFYSTINWDDLENRRLKTPFQPGLPSADDFYDFLLPFSTHSCNGKNLKDFSEVDPNWNWQE</sequence>
<keyword evidence="1" id="KW-0723">Serine/threonine-protein kinase</keyword>
<dbReference type="PROSITE" id="PS51285">
    <property type="entry name" value="AGC_KINASE_CTER"/>
    <property type="match status" value="1"/>
</dbReference>
<evidence type="ECO:0000313" key="8">
    <source>
        <dbReference type="EMBL" id="OCT79767.1"/>
    </source>
</evidence>
<evidence type="ECO:0000256" key="1">
    <source>
        <dbReference type="ARBA" id="ARBA00022527"/>
    </source>
</evidence>
<keyword evidence="2" id="KW-0808">Transferase</keyword>
<evidence type="ECO:0000256" key="5">
    <source>
        <dbReference type="ARBA" id="ARBA00022840"/>
    </source>
</evidence>
<organism evidence="8 9">
    <name type="scientific">Xenopus laevis</name>
    <name type="common">African clawed frog</name>
    <dbReference type="NCBI Taxonomy" id="8355"/>
    <lineage>
        <taxon>Eukaryota</taxon>
        <taxon>Metazoa</taxon>
        <taxon>Chordata</taxon>
        <taxon>Craniata</taxon>
        <taxon>Vertebrata</taxon>
        <taxon>Euteleostomi</taxon>
        <taxon>Amphibia</taxon>
        <taxon>Batrachia</taxon>
        <taxon>Anura</taxon>
        <taxon>Pipoidea</taxon>
        <taxon>Pipidae</taxon>
        <taxon>Xenopodinae</taxon>
        <taxon>Xenopus</taxon>
        <taxon>Xenopus</taxon>
    </lineage>
</organism>
<dbReference type="EMBL" id="CM004474">
    <property type="protein sequence ID" value="OCT79767.1"/>
    <property type="molecule type" value="Genomic_DNA"/>
</dbReference>
<evidence type="ECO:0000259" key="7">
    <source>
        <dbReference type="PROSITE" id="PS51285"/>
    </source>
</evidence>
<dbReference type="GO" id="GO:0005524">
    <property type="term" value="F:ATP binding"/>
    <property type="evidence" value="ECO:0007669"/>
    <property type="project" value="UniProtKB-KW"/>
</dbReference>
<feature type="domain" description="Protein kinase" evidence="6">
    <location>
        <begin position="1"/>
        <end position="157"/>
    </location>
</feature>
<evidence type="ECO:0000256" key="3">
    <source>
        <dbReference type="ARBA" id="ARBA00022741"/>
    </source>
</evidence>
<dbReference type="AlphaFoldDB" id="A0A974CVY8"/>
<feature type="domain" description="AGC-kinase C-terminal" evidence="7">
    <location>
        <begin position="158"/>
        <end position="215"/>
    </location>
</feature>
<gene>
    <name evidence="8" type="ORF">XELAEV_18026577mg</name>
</gene>
<dbReference type="Gene3D" id="1.10.510.10">
    <property type="entry name" value="Transferase(Phosphotransferase) domain 1"/>
    <property type="match status" value="1"/>
</dbReference>
<dbReference type="SMART" id="SM00220">
    <property type="entry name" value="S_TKc"/>
    <property type="match status" value="1"/>
</dbReference>
<dbReference type="InterPro" id="IPR000961">
    <property type="entry name" value="AGC-kinase_C"/>
</dbReference>
<dbReference type="SUPFAM" id="SSF56112">
    <property type="entry name" value="Protein kinase-like (PK-like)"/>
    <property type="match status" value="1"/>
</dbReference>
<dbReference type="GO" id="GO:0004674">
    <property type="term" value="F:protein serine/threonine kinase activity"/>
    <property type="evidence" value="ECO:0007669"/>
    <property type="project" value="UniProtKB-KW"/>
</dbReference>
<dbReference type="PROSITE" id="PS50011">
    <property type="entry name" value="PROTEIN_KINASE_DOM"/>
    <property type="match status" value="1"/>
</dbReference>
<keyword evidence="5" id="KW-0067">ATP-binding</keyword>
<dbReference type="PANTHER" id="PTHR24351">
    <property type="entry name" value="RIBOSOMAL PROTEIN S6 KINASE"/>
    <property type="match status" value="1"/>
</dbReference>
<evidence type="ECO:0000256" key="4">
    <source>
        <dbReference type="ARBA" id="ARBA00022777"/>
    </source>
</evidence>
<reference evidence="9" key="1">
    <citation type="journal article" date="2016" name="Nature">
        <title>Genome evolution in the allotetraploid frog Xenopus laevis.</title>
        <authorList>
            <person name="Session A.M."/>
            <person name="Uno Y."/>
            <person name="Kwon T."/>
            <person name="Chapman J.A."/>
            <person name="Toyoda A."/>
            <person name="Takahashi S."/>
            <person name="Fukui A."/>
            <person name="Hikosaka A."/>
            <person name="Suzuki A."/>
            <person name="Kondo M."/>
            <person name="van Heeringen S.J."/>
            <person name="Quigley I."/>
            <person name="Heinz S."/>
            <person name="Ogino H."/>
            <person name="Ochi H."/>
            <person name="Hellsten U."/>
            <person name="Lyons J.B."/>
            <person name="Simakov O."/>
            <person name="Putnam N."/>
            <person name="Stites J."/>
            <person name="Kuroki Y."/>
            <person name="Tanaka T."/>
            <person name="Michiue T."/>
            <person name="Watanabe M."/>
            <person name="Bogdanovic O."/>
            <person name="Lister R."/>
            <person name="Georgiou G."/>
            <person name="Paranjpe S.S."/>
            <person name="van Kruijsbergen I."/>
            <person name="Shu S."/>
            <person name="Carlson J."/>
            <person name="Kinoshita T."/>
            <person name="Ohta Y."/>
            <person name="Mawaribuchi S."/>
            <person name="Jenkins J."/>
            <person name="Grimwood J."/>
            <person name="Schmutz J."/>
            <person name="Mitros T."/>
            <person name="Mozaffari S.V."/>
            <person name="Suzuki Y."/>
            <person name="Haramoto Y."/>
            <person name="Yamamoto T.S."/>
            <person name="Takagi C."/>
            <person name="Heald R."/>
            <person name="Miller K."/>
            <person name="Haudenschild C."/>
            <person name="Kitzman J."/>
            <person name="Nakayama T."/>
            <person name="Izutsu Y."/>
            <person name="Robert J."/>
            <person name="Fortriede J."/>
            <person name="Burns K."/>
            <person name="Lotay V."/>
            <person name="Karimi K."/>
            <person name="Yasuoka Y."/>
            <person name="Dichmann D.S."/>
            <person name="Flajnik M.F."/>
            <person name="Houston D.W."/>
            <person name="Shendure J."/>
            <person name="DuPasquier L."/>
            <person name="Vize P.D."/>
            <person name="Zorn A.M."/>
            <person name="Ito M."/>
            <person name="Marcotte E.M."/>
            <person name="Wallingford J.B."/>
            <person name="Ito Y."/>
            <person name="Asashima M."/>
            <person name="Ueno N."/>
            <person name="Matsuda Y."/>
            <person name="Veenstra G.J."/>
            <person name="Fujiyama A."/>
            <person name="Harland R.M."/>
            <person name="Taira M."/>
            <person name="Rokhsar D.S."/>
        </authorList>
    </citation>
    <scope>NUCLEOTIDE SEQUENCE [LARGE SCALE GENOMIC DNA]</scope>
    <source>
        <strain evidence="9">J</strain>
    </source>
</reference>
<evidence type="ECO:0000313" key="9">
    <source>
        <dbReference type="Proteomes" id="UP000694892"/>
    </source>
</evidence>
<dbReference type="OMA" id="CYMSEEM"/>
<proteinExistence type="predicted"/>
<dbReference type="Proteomes" id="UP000694892">
    <property type="component" value="Chromosome 5L"/>
</dbReference>
<keyword evidence="4" id="KW-0418">Kinase</keyword>
<dbReference type="InterPro" id="IPR011009">
    <property type="entry name" value="Kinase-like_dom_sf"/>
</dbReference>
<name>A0A974CVY8_XENLA</name>
<keyword evidence="3" id="KW-0547">Nucleotide-binding</keyword>
<dbReference type="InterPro" id="IPR000719">
    <property type="entry name" value="Prot_kinase_dom"/>
</dbReference>
<evidence type="ECO:0000259" key="6">
    <source>
        <dbReference type="PROSITE" id="PS50011"/>
    </source>
</evidence>
<dbReference type="Pfam" id="PF00069">
    <property type="entry name" value="Pkinase"/>
    <property type="match status" value="1"/>
</dbReference>
<protein>
    <recommendedName>
        <fullName evidence="10">Protein kinase domain-containing protein</fullName>
    </recommendedName>
</protein>
<accession>A0A974CVY8</accession>
<evidence type="ECO:0000256" key="2">
    <source>
        <dbReference type="ARBA" id="ARBA00022679"/>
    </source>
</evidence>
<evidence type="ECO:0008006" key="10">
    <source>
        <dbReference type="Google" id="ProtNLM"/>
    </source>
</evidence>